<dbReference type="Proteomes" id="UP000278756">
    <property type="component" value="Chromosome 1"/>
</dbReference>
<dbReference type="RefSeq" id="WP_126421689.1">
    <property type="nucleotide sequence ID" value="NZ_AP018827.1"/>
</dbReference>
<organism evidence="1 2">
    <name type="scientific">Asticcacaulis excentricus</name>
    <dbReference type="NCBI Taxonomy" id="78587"/>
    <lineage>
        <taxon>Bacteria</taxon>
        <taxon>Pseudomonadati</taxon>
        <taxon>Pseudomonadota</taxon>
        <taxon>Alphaproteobacteria</taxon>
        <taxon>Caulobacterales</taxon>
        <taxon>Caulobacteraceae</taxon>
        <taxon>Asticcacaulis</taxon>
    </lineage>
</organism>
<reference evidence="2" key="2">
    <citation type="journal article" date="2017" name="Plant Physiol. Biochem.">
        <title>Differential oxidative and antioxidative response of duckweed Lemna minor toward plant growth promoting/inhibiting bacteria.</title>
        <authorList>
            <person name="Ishizawa H."/>
            <person name="Kuroda M."/>
            <person name="Morikawa M."/>
            <person name="Ike M."/>
        </authorList>
    </citation>
    <scope>NUCLEOTIDE SEQUENCE [LARGE SCALE GENOMIC DNA]</scope>
    <source>
        <strain evidence="2">M6</strain>
    </source>
</reference>
<dbReference type="AlphaFoldDB" id="A0A3G9G4Z7"/>
<dbReference type="EMBL" id="AP018827">
    <property type="protein sequence ID" value="BBF80965.1"/>
    <property type="molecule type" value="Genomic_DNA"/>
</dbReference>
<proteinExistence type="predicted"/>
<dbReference type="OrthoDB" id="7174029at2"/>
<protein>
    <submittedName>
        <fullName evidence="1">Uncharacterized protein</fullName>
    </submittedName>
</protein>
<name>A0A3G9G4Z7_9CAUL</name>
<gene>
    <name evidence="1" type="ORF">EM6_1559</name>
</gene>
<reference evidence="2" key="1">
    <citation type="journal article" date="2017" name="Biotechnol. Biofuels">
        <title>Evaluation of environmental bacterial communities as a factor affecting the growth of duckweed Lemna minor.</title>
        <authorList>
            <person name="Ishizawa H."/>
            <person name="Kuroda M."/>
            <person name="Morikawa M."/>
            <person name="Ike M."/>
        </authorList>
    </citation>
    <scope>NUCLEOTIDE SEQUENCE [LARGE SCALE GENOMIC DNA]</scope>
    <source>
        <strain evidence="2">M6</strain>
    </source>
</reference>
<evidence type="ECO:0000313" key="2">
    <source>
        <dbReference type="Proteomes" id="UP000278756"/>
    </source>
</evidence>
<evidence type="ECO:0000313" key="1">
    <source>
        <dbReference type="EMBL" id="BBF80965.1"/>
    </source>
</evidence>
<accession>A0A3G9G4Z7</accession>
<sequence>MTQTQSPSRPLSAEDRRKRLRAFADRMLIGLDKLDDPETGEDIEKGIRRALMIERLYARVDAAEGRGWRYAVEATPRRDAPRPAVSLGPVDAQTMAHTQAEIAARALALKPQPSMSREQIEEMLQMLGGLMSDEEIDALLTAEDDDSS</sequence>